<feature type="transmembrane region" description="Helical" evidence="6">
    <location>
        <begin position="392"/>
        <end position="410"/>
    </location>
</feature>
<sequence length="582" mass="60921">MPRSAGGANGAAADDRTSLHWSDDGGDGGGSGDEAASAPLRKGARDGGGGGCGKGGAGIAPYEWGNMALLVLLYAMQGIPLGLTMGTMPFLLQAKMSFTQMGIFAISSYPYSFKLFWSPVVDSVYSAAFGRRKSWIVPIQLASAALLIASAGWIEARLAAGDVMALTSLFFAFVLLAATQDIAVDGWALTLLPPEHIEYASTCQTLGMNTGYFTSFTVFLAITNAEFCNKYVRTPLGLATGPQPLVTLTGYVTFWGWAFALITAAIALLKPERERCAQPPGKRPRTAEKEKEKERERGGGGVGSEIWAAYEQLIAVARLRPIWALSLLLVTYRLGVLPAEGAASLKLLDKGVAKEALAALVLFQFPVELVSAVVAGRWASTHSPYHPFMAGYFLRLAMAAALTALAAAFPPGASSFSVHAPWFGALAGIGLVTSFTSTLMFTALGSFFNRISDPAMGGAYLTLLNTIANMGVILPKTPVFALIDALTTSYCLAPGGARLGLPPGAPDCPKKLRELASGPGAEACAAAGGKCVLTRDGFYVVSYAMAAVGVALGFMIMRLFPRLTRLPLERWRAGGGGGGKGG</sequence>
<dbReference type="GO" id="GO:0016020">
    <property type="term" value="C:membrane"/>
    <property type="evidence" value="ECO:0007669"/>
    <property type="project" value="UniProtKB-SubCell"/>
</dbReference>
<feature type="transmembrane region" description="Helical" evidence="6">
    <location>
        <begin position="322"/>
        <end position="345"/>
    </location>
</feature>
<dbReference type="OrthoDB" id="6415790at2759"/>
<feature type="transmembrane region" description="Helical" evidence="6">
    <location>
        <begin position="422"/>
        <end position="448"/>
    </location>
</feature>
<dbReference type="STRING" id="307507.A0A2V0NMH8"/>
<dbReference type="SUPFAM" id="SSF103473">
    <property type="entry name" value="MFS general substrate transporter"/>
    <property type="match status" value="1"/>
</dbReference>
<dbReference type="PANTHER" id="PTHR12778">
    <property type="entry name" value="SOLUTE CARRIER FAMILY 33 ACETYL-COA TRANSPORTER -RELATED"/>
    <property type="match status" value="1"/>
</dbReference>
<protein>
    <recommendedName>
        <fullName evidence="9">Acetyl-coenzyme A transporter</fullName>
    </recommendedName>
</protein>
<evidence type="ECO:0000313" key="7">
    <source>
        <dbReference type="EMBL" id="GBF87612.1"/>
    </source>
</evidence>
<evidence type="ECO:0008006" key="9">
    <source>
        <dbReference type="Google" id="ProtNLM"/>
    </source>
</evidence>
<evidence type="ECO:0000313" key="8">
    <source>
        <dbReference type="Proteomes" id="UP000247498"/>
    </source>
</evidence>
<evidence type="ECO:0000256" key="6">
    <source>
        <dbReference type="SAM" id="Phobius"/>
    </source>
</evidence>
<dbReference type="GO" id="GO:0035348">
    <property type="term" value="P:acetyl-CoA transmembrane transport"/>
    <property type="evidence" value="ECO:0007669"/>
    <property type="project" value="InterPro"/>
</dbReference>
<feature type="transmembrane region" description="Helical" evidence="6">
    <location>
        <begin position="163"/>
        <end position="183"/>
    </location>
</feature>
<accession>A0A2V0NMH8</accession>
<feature type="transmembrane region" description="Helical" evidence="6">
    <location>
        <begin position="98"/>
        <end position="117"/>
    </location>
</feature>
<keyword evidence="4 6" id="KW-0472">Membrane</keyword>
<feature type="compositionally biased region" description="Basic and acidic residues" evidence="5">
    <location>
        <begin position="13"/>
        <end position="23"/>
    </location>
</feature>
<evidence type="ECO:0000256" key="3">
    <source>
        <dbReference type="ARBA" id="ARBA00022989"/>
    </source>
</evidence>
<organism evidence="7 8">
    <name type="scientific">Raphidocelis subcapitata</name>
    <dbReference type="NCBI Taxonomy" id="307507"/>
    <lineage>
        <taxon>Eukaryota</taxon>
        <taxon>Viridiplantae</taxon>
        <taxon>Chlorophyta</taxon>
        <taxon>core chlorophytes</taxon>
        <taxon>Chlorophyceae</taxon>
        <taxon>CS clade</taxon>
        <taxon>Sphaeropleales</taxon>
        <taxon>Selenastraceae</taxon>
        <taxon>Raphidocelis</taxon>
    </lineage>
</organism>
<feature type="region of interest" description="Disordered" evidence="5">
    <location>
        <begin position="1"/>
        <end position="51"/>
    </location>
</feature>
<dbReference type="Gene3D" id="1.20.1250.20">
    <property type="entry name" value="MFS general substrate transporter like domains"/>
    <property type="match status" value="1"/>
</dbReference>
<dbReference type="InterPro" id="IPR004752">
    <property type="entry name" value="AmpG_permease/AT-1"/>
</dbReference>
<dbReference type="AlphaFoldDB" id="A0A2V0NMH8"/>
<dbReference type="InterPro" id="IPR036259">
    <property type="entry name" value="MFS_trans_sf"/>
</dbReference>
<keyword evidence="8" id="KW-1185">Reference proteome</keyword>
<dbReference type="Pfam" id="PF13000">
    <property type="entry name" value="Acatn"/>
    <property type="match status" value="2"/>
</dbReference>
<keyword evidence="2 6" id="KW-0812">Transmembrane</keyword>
<proteinExistence type="predicted"/>
<keyword evidence="3 6" id="KW-1133">Transmembrane helix</keyword>
<feature type="transmembrane region" description="Helical" evidence="6">
    <location>
        <begin position="67"/>
        <end position="86"/>
    </location>
</feature>
<dbReference type="PANTHER" id="PTHR12778:SF9">
    <property type="entry name" value="ACETYL-COENZYME A TRANSPORTER 1"/>
    <property type="match status" value="1"/>
</dbReference>
<gene>
    <name evidence="7" type="ORF">Rsub_00323</name>
</gene>
<feature type="region of interest" description="Disordered" evidence="5">
    <location>
        <begin position="276"/>
        <end position="300"/>
    </location>
</feature>
<dbReference type="InParanoid" id="A0A2V0NMH8"/>
<comment type="caution">
    <text evidence="7">The sequence shown here is derived from an EMBL/GenBank/DDBJ whole genome shotgun (WGS) entry which is preliminary data.</text>
</comment>
<evidence type="ECO:0000256" key="4">
    <source>
        <dbReference type="ARBA" id="ARBA00023136"/>
    </source>
</evidence>
<evidence type="ECO:0000256" key="5">
    <source>
        <dbReference type="SAM" id="MobiDB-lite"/>
    </source>
</evidence>
<feature type="transmembrane region" description="Helical" evidence="6">
    <location>
        <begin position="538"/>
        <end position="560"/>
    </location>
</feature>
<dbReference type="GO" id="GO:0008521">
    <property type="term" value="F:acetyl-CoA transmembrane transporter activity"/>
    <property type="evidence" value="ECO:0007669"/>
    <property type="project" value="InterPro"/>
</dbReference>
<feature type="transmembrane region" description="Helical" evidence="6">
    <location>
        <begin position="455"/>
        <end position="474"/>
    </location>
</feature>
<reference evidence="7 8" key="1">
    <citation type="journal article" date="2018" name="Sci. Rep.">
        <title>Raphidocelis subcapitata (=Pseudokirchneriella subcapitata) provides an insight into genome evolution and environmental adaptations in the Sphaeropleales.</title>
        <authorList>
            <person name="Suzuki S."/>
            <person name="Yamaguchi H."/>
            <person name="Nakajima N."/>
            <person name="Kawachi M."/>
        </authorList>
    </citation>
    <scope>NUCLEOTIDE SEQUENCE [LARGE SCALE GENOMIC DNA]</scope>
    <source>
        <strain evidence="7 8">NIES-35</strain>
    </source>
</reference>
<dbReference type="Proteomes" id="UP000247498">
    <property type="component" value="Unassembled WGS sequence"/>
</dbReference>
<feature type="compositionally biased region" description="Basic and acidic residues" evidence="5">
    <location>
        <begin position="285"/>
        <end position="298"/>
    </location>
</feature>
<comment type="subcellular location">
    <subcellularLocation>
        <location evidence="1">Membrane</location>
        <topology evidence="1">Multi-pass membrane protein</topology>
    </subcellularLocation>
</comment>
<dbReference type="InterPro" id="IPR024371">
    <property type="entry name" value="AcetylCoA_trans_1-like"/>
</dbReference>
<name>A0A2V0NMH8_9CHLO</name>
<evidence type="ECO:0000256" key="1">
    <source>
        <dbReference type="ARBA" id="ARBA00004141"/>
    </source>
</evidence>
<feature type="transmembrane region" description="Helical" evidence="6">
    <location>
        <begin position="248"/>
        <end position="269"/>
    </location>
</feature>
<feature type="transmembrane region" description="Helical" evidence="6">
    <location>
        <begin position="137"/>
        <end position="156"/>
    </location>
</feature>
<feature type="transmembrane region" description="Helical" evidence="6">
    <location>
        <begin position="357"/>
        <end position="380"/>
    </location>
</feature>
<dbReference type="EMBL" id="BDRX01000001">
    <property type="protein sequence ID" value="GBF87612.1"/>
    <property type="molecule type" value="Genomic_DNA"/>
</dbReference>
<evidence type="ECO:0000256" key="2">
    <source>
        <dbReference type="ARBA" id="ARBA00022692"/>
    </source>
</evidence>